<dbReference type="RefSeq" id="WP_309829164.1">
    <property type="nucleotide sequence ID" value="NZ_JAVIZX010000001.1"/>
</dbReference>
<organism evidence="7 8">
    <name type="scientific">Paracidovorax wautersii</name>
    <dbReference type="NCBI Taxonomy" id="1177982"/>
    <lineage>
        <taxon>Bacteria</taxon>
        <taxon>Pseudomonadati</taxon>
        <taxon>Pseudomonadota</taxon>
        <taxon>Betaproteobacteria</taxon>
        <taxon>Burkholderiales</taxon>
        <taxon>Comamonadaceae</taxon>
        <taxon>Paracidovorax</taxon>
    </lineage>
</organism>
<evidence type="ECO:0000256" key="5">
    <source>
        <dbReference type="SAM" id="MobiDB-lite"/>
    </source>
</evidence>
<keyword evidence="3" id="KW-0804">Transcription</keyword>
<evidence type="ECO:0000313" key="8">
    <source>
        <dbReference type="Proteomes" id="UP001267710"/>
    </source>
</evidence>
<sequence>MASLLSIAEVAERSGLTAHTLRYYERAGLIAPVARAPGGQRRYAASDLEWIGFLLRLRATHMPIGQMQAFARLRSEGNSTAAERRALLERHLAQVQATIDAMQQAAQVLQAKIGHYARLEASLPGPSTSFQENTHASEPLAPLPPGPRQTARNRRPGR</sequence>
<dbReference type="GO" id="GO:0003677">
    <property type="term" value="F:DNA binding"/>
    <property type="evidence" value="ECO:0007669"/>
    <property type="project" value="UniProtKB-KW"/>
</dbReference>
<feature type="compositionally biased region" description="Polar residues" evidence="5">
    <location>
        <begin position="125"/>
        <end position="136"/>
    </location>
</feature>
<dbReference type="PROSITE" id="PS50937">
    <property type="entry name" value="HTH_MERR_2"/>
    <property type="match status" value="1"/>
</dbReference>
<evidence type="ECO:0000256" key="3">
    <source>
        <dbReference type="ARBA" id="ARBA00023163"/>
    </source>
</evidence>
<dbReference type="InterPro" id="IPR015358">
    <property type="entry name" value="Tscrpt_reg_MerR_DNA-bd"/>
</dbReference>
<reference evidence="7 8" key="1">
    <citation type="submission" date="2023-08" db="EMBL/GenBank/DDBJ databases">
        <title>Functional and genomic diversity of the sorghum phyllosphere microbiome.</title>
        <authorList>
            <person name="Shade A."/>
        </authorList>
    </citation>
    <scope>NUCLEOTIDE SEQUENCE [LARGE SCALE GENOMIC DNA]</scope>
    <source>
        <strain evidence="7 8">SORGH_AS_0335</strain>
    </source>
</reference>
<feature type="domain" description="HTH merR-type" evidence="6">
    <location>
        <begin position="4"/>
        <end position="73"/>
    </location>
</feature>
<evidence type="ECO:0000256" key="1">
    <source>
        <dbReference type="ARBA" id="ARBA00023015"/>
    </source>
</evidence>
<feature type="coiled-coil region" evidence="4">
    <location>
        <begin position="85"/>
        <end position="112"/>
    </location>
</feature>
<keyword evidence="2 7" id="KW-0238">DNA-binding</keyword>
<dbReference type="InterPro" id="IPR009061">
    <property type="entry name" value="DNA-bd_dom_put_sf"/>
</dbReference>
<gene>
    <name evidence="7" type="ORF">QE399_002545</name>
</gene>
<dbReference type="Proteomes" id="UP001267710">
    <property type="component" value="Unassembled WGS sequence"/>
</dbReference>
<evidence type="ECO:0000256" key="4">
    <source>
        <dbReference type="SAM" id="Coils"/>
    </source>
</evidence>
<dbReference type="Gene3D" id="1.10.1660.10">
    <property type="match status" value="1"/>
</dbReference>
<dbReference type="SUPFAM" id="SSF46955">
    <property type="entry name" value="Putative DNA-binding domain"/>
    <property type="match status" value="1"/>
</dbReference>
<evidence type="ECO:0000313" key="7">
    <source>
        <dbReference type="EMBL" id="MDR6214856.1"/>
    </source>
</evidence>
<accession>A0ABU1IC97</accession>
<dbReference type="PROSITE" id="PS00552">
    <property type="entry name" value="HTH_MERR_1"/>
    <property type="match status" value="1"/>
</dbReference>
<dbReference type="CDD" id="cd01109">
    <property type="entry name" value="HTH_YyaN"/>
    <property type="match status" value="1"/>
</dbReference>
<dbReference type="PANTHER" id="PTHR30204">
    <property type="entry name" value="REDOX-CYCLING DRUG-SENSING TRANSCRIPTIONAL ACTIVATOR SOXR"/>
    <property type="match status" value="1"/>
</dbReference>
<keyword evidence="4" id="KW-0175">Coiled coil</keyword>
<dbReference type="Pfam" id="PF00376">
    <property type="entry name" value="MerR"/>
    <property type="match status" value="1"/>
</dbReference>
<name>A0ABU1IC97_9BURK</name>
<evidence type="ECO:0000256" key="2">
    <source>
        <dbReference type="ARBA" id="ARBA00023125"/>
    </source>
</evidence>
<dbReference type="Pfam" id="PF09278">
    <property type="entry name" value="MerR-DNA-bind"/>
    <property type="match status" value="1"/>
</dbReference>
<dbReference type="EMBL" id="JAVIZX010000001">
    <property type="protein sequence ID" value="MDR6214856.1"/>
    <property type="molecule type" value="Genomic_DNA"/>
</dbReference>
<keyword evidence="8" id="KW-1185">Reference proteome</keyword>
<feature type="region of interest" description="Disordered" evidence="5">
    <location>
        <begin position="123"/>
        <end position="158"/>
    </location>
</feature>
<dbReference type="PRINTS" id="PR00040">
    <property type="entry name" value="HTHMERR"/>
</dbReference>
<protein>
    <submittedName>
        <fullName evidence="7">DNA-binding transcriptional MerR regulator</fullName>
    </submittedName>
</protein>
<dbReference type="PANTHER" id="PTHR30204:SF98">
    <property type="entry name" value="HTH-TYPE TRANSCRIPTIONAL REGULATOR ADHR"/>
    <property type="match status" value="1"/>
</dbReference>
<dbReference type="SMART" id="SM00422">
    <property type="entry name" value="HTH_MERR"/>
    <property type="match status" value="1"/>
</dbReference>
<proteinExistence type="predicted"/>
<comment type="caution">
    <text evidence="7">The sequence shown here is derived from an EMBL/GenBank/DDBJ whole genome shotgun (WGS) entry which is preliminary data.</text>
</comment>
<evidence type="ECO:0000259" key="6">
    <source>
        <dbReference type="PROSITE" id="PS50937"/>
    </source>
</evidence>
<dbReference type="InterPro" id="IPR047057">
    <property type="entry name" value="MerR_fam"/>
</dbReference>
<keyword evidence="1" id="KW-0805">Transcription regulation</keyword>
<dbReference type="InterPro" id="IPR000551">
    <property type="entry name" value="MerR-type_HTH_dom"/>
</dbReference>